<name>A0A514BS98_9GAMM</name>
<evidence type="ECO:0000313" key="3">
    <source>
        <dbReference type="Proteomes" id="UP000317199"/>
    </source>
</evidence>
<organism evidence="2 3">
    <name type="scientific">Marilutibacter alkalisoli</name>
    <dbReference type="NCBI Taxonomy" id="2591633"/>
    <lineage>
        <taxon>Bacteria</taxon>
        <taxon>Pseudomonadati</taxon>
        <taxon>Pseudomonadota</taxon>
        <taxon>Gammaproteobacteria</taxon>
        <taxon>Lysobacterales</taxon>
        <taxon>Lysobacteraceae</taxon>
        <taxon>Marilutibacter</taxon>
    </lineage>
</organism>
<feature type="transmembrane region" description="Helical" evidence="1">
    <location>
        <begin position="106"/>
        <end position="128"/>
    </location>
</feature>
<accession>A0A514BS98</accession>
<dbReference type="Proteomes" id="UP000317199">
    <property type="component" value="Chromosome"/>
</dbReference>
<dbReference type="RefSeq" id="WP_141623607.1">
    <property type="nucleotide sequence ID" value="NZ_CP041242.1"/>
</dbReference>
<dbReference type="AlphaFoldDB" id="A0A514BS98"/>
<gene>
    <name evidence="2" type="ORF">FKV23_09325</name>
</gene>
<dbReference type="KEGG" id="lyj:FKV23_09325"/>
<proteinExistence type="predicted"/>
<feature type="transmembrane region" description="Helical" evidence="1">
    <location>
        <begin position="81"/>
        <end position="100"/>
    </location>
</feature>
<evidence type="ECO:0000313" key="2">
    <source>
        <dbReference type="EMBL" id="QDH70272.1"/>
    </source>
</evidence>
<protein>
    <submittedName>
        <fullName evidence="2">Uncharacterized protein</fullName>
    </submittedName>
</protein>
<dbReference type="EMBL" id="CP041242">
    <property type="protein sequence ID" value="QDH70272.1"/>
    <property type="molecule type" value="Genomic_DNA"/>
</dbReference>
<sequence length="184" mass="19079">MPLSHAIGGKVCNKVVAVFADTATASAAATSLRTALHLGHGQVRVIRPRFPLPGRRLDSGMADVRPGARSRVKRAALRPQFAMALAGALAGAAVFMLLRATGVTLIVTSVLVALVALVLYGALSGLLIGRLLGLRADRGSHASAVLDELRKGHAAVVVHAHGSNERDRADAMLASRGGRMMAMP</sequence>
<keyword evidence="1" id="KW-0472">Membrane</keyword>
<evidence type="ECO:0000256" key="1">
    <source>
        <dbReference type="SAM" id="Phobius"/>
    </source>
</evidence>
<reference evidence="2 3" key="1">
    <citation type="submission" date="2019-06" db="EMBL/GenBank/DDBJ databases">
        <title>Lysobacter alkalisoli sp. nov. isolated from saline-alkali soil.</title>
        <authorList>
            <person name="Sun J.-Q."/>
            <person name="Xu L."/>
        </authorList>
    </citation>
    <scope>NUCLEOTIDE SEQUENCE [LARGE SCALE GENOMIC DNA]</scope>
    <source>
        <strain evidence="2 3">SJ-36</strain>
    </source>
</reference>
<keyword evidence="3" id="KW-1185">Reference proteome</keyword>
<keyword evidence="1" id="KW-1133">Transmembrane helix</keyword>
<keyword evidence="1" id="KW-0812">Transmembrane</keyword>